<name>A0A4P9Z1Z0_9FUNG</name>
<gene>
    <name evidence="5" type="ORF">SYNPS1DRAFT_7056</name>
</gene>
<dbReference type="EMBL" id="KZ989620">
    <property type="protein sequence ID" value="RKP25781.1"/>
    <property type="molecule type" value="Genomic_DNA"/>
</dbReference>
<dbReference type="Proteomes" id="UP000278143">
    <property type="component" value="Unassembled WGS sequence"/>
</dbReference>
<keyword evidence="3" id="KW-0687">Ribonucleoprotein</keyword>
<reference evidence="6" key="1">
    <citation type="journal article" date="2018" name="Nat. Microbiol.">
        <title>Leveraging single-cell genomics to expand the fungal tree of life.</title>
        <authorList>
            <person name="Ahrendt S.R."/>
            <person name="Quandt C.A."/>
            <person name="Ciobanu D."/>
            <person name="Clum A."/>
            <person name="Salamov A."/>
            <person name="Andreopoulos B."/>
            <person name="Cheng J.F."/>
            <person name="Woyke T."/>
            <person name="Pelin A."/>
            <person name="Henrissat B."/>
            <person name="Reynolds N.K."/>
            <person name="Benny G.L."/>
            <person name="Smith M.E."/>
            <person name="James T.Y."/>
            <person name="Grigoriev I.V."/>
        </authorList>
    </citation>
    <scope>NUCLEOTIDE SEQUENCE [LARGE SCALE GENOMIC DNA]</scope>
    <source>
        <strain evidence="6">Benny S71-1</strain>
    </source>
</reference>
<dbReference type="AlphaFoldDB" id="A0A4P9Z1Z0"/>
<dbReference type="InterPro" id="IPR026569">
    <property type="entry name" value="Ribosomal_bL28"/>
</dbReference>
<dbReference type="SUPFAM" id="SSF143800">
    <property type="entry name" value="L28p-like"/>
    <property type="match status" value="1"/>
</dbReference>
<evidence type="ECO:0000256" key="4">
    <source>
        <dbReference type="ARBA" id="ARBA00035269"/>
    </source>
</evidence>
<evidence type="ECO:0000256" key="1">
    <source>
        <dbReference type="ARBA" id="ARBA00008760"/>
    </source>
</evidence>
<organism evidence="5 6">
    <name type="scientific">Syncephalis pseudoplumigaleata</name>
    <dbReference type="NCBI Taxonomy" id="1712513"/>
    <lineage>
        <taxon>Eukaryota</taxon>
        <taxon>Fungi</taxon>
        <taxon>Fungi incertae sedis</taxon>
        <taxon>Zoopagomycota</taxon>
        <taxon>Zoopagomycotina</taxon>
        <taxon>Zoopagomycetes</taxon>
        <taxon>Zoopagales</taxon>
        <taxon>Piptocephalidaceae</taxon>
        <taxon>Syncephalis</taxon>
    </lineage>
</organism>
<dbReference type="GO" id="GO:0005762">
    <property type="term" value="C:mitochondrial large ribosomal subunit"/>
    <property type="evidence" value="ECO:0007669"/>
    <property type="project" value="TreeGrafter"/>
</dbReference>
<comment type="similarity">
    <text evidence="1">Belongs to the bacterial ribosomal protein bL28 family.</text>
</comment>
<dbReference type="OrthoDB" id="361870at2759"/>
<proteinExistence type="inferred from homology"/>
<dbReference type="Pfam" id="PF00830">
    <property type="entry name" value="Ribosomal_L28"/>
    <property type="match status" value="1"/>
</dbReference>
<dbReference type="GO" id="GO:0003735">
    <property type="term" value="F:structural constituent of ribosome"/>
    <property type="evidence" value="ECO:0007669"/>
    <property type="project" value="InterPro"/>
</dbReference>
<evidence type="ECO:0000313" key="5">
    <source>
        <dbReference type="EMBL" id="RKP25781.1"/>
    </source>
</evidence>
<sequence length="106" mass="12015">YASAVNTFKRAQRGLFAGKHIQFGNNKPFSLKKTRRVWLPNVQSKRLYSEILGRVVRFKVTAAALRTIDKKGGLDNYLLGTRDDKLASEAGVRLKRVLQEKLAAKR</sequence>
<dbReference type="Gene3D" id="2.30.170.40">
    <property type="entry name" value="Ribosomal protein L28/L24"/>
    <property type="match status" value="1"/>
</dbReference>
<dbReference type="PANTHER" id="PTHR13528:SF2">
    <property type="entry name" value="LARGE RIBOSOMAL SUBUNIT PROTEIN BL28M"/>
    <property type="match status" value="1"/>
</dbReference>
<feature type="non-terminal residue" evidence="5">
    <location>
        <position position="106"/>
    </location>
</feature>
<keyword evidence="6" id="KW-1185">Reference proteome</keyword>
<dbReference type="HAMAP" id="MF_00373">
    <property type="entry name" value="Ribosomal_bL28"/>
    <property type="match status" value="1"/>
</dbReference>
<dbReference type="PANTHER" id="PTHR13528">
    <property type="entry name" value="39S RIBOSOMAL PROTEIN L28, MITOCHONDRIAL"/>
    <property type="match status" value="1"/>
</dbReference>
<protein>
    <recommendedName>
        <fullName evidence="4">Large ribosomal subunit protein bL28m</fullName>
    </recommendedName>
</protein>
<dbReference type="InterPro" id="IPR037147">
    <property type="entry name" value="Ribosomal_bL28_sf"/>
</dbReference>
<evidence type="ECO:0000256" key="3">
    <source>
        <dbReference type="ARBA" id="ARBA00023274"/>
    </source>
</evidence>
<evidence type="ECO:0000256" key="2">
    <source>
        <dbReference type="ARBA" id="ARBA00022980"/>
    </source>
</evidence>
<feature type="non-terminal residue" evidence="5">
    <location>
        <position position="1"/>
    </location>
</feature>
<dbReference type="InterPro" id="IPR034704">
    <property type="entry name" value="Ribosomal_bL28/bL31-like_sf"/>
</dbReference>
<dbReference type="FunFam" id="2.30.170.40:FF:000003">
    <property type="entry name" value="54S ribosomal protein L24"/>
    <property type="match status" value="1"/>
</dbReference>
<accession>A0A4P9Z1Z0</accession>
<evidence type="ECO:0000313" key="6">
    <source>
        <dbReference type="Proteomes" id="UP000278143"/>
    </source>
</evidence>
<keyword evidence="2" id="KW-0689">Ribosomal protein</keyword>